<dbReference type="STRING" id="212602.A0A420HZ64"/>
<gene>
    <name evidence="2" type="ORF">OnM2_031058</name>
</gene>
<comment type="caution">
    <text evidence="2">The sequence shown here is derived from an EMBL/GenBank/DDBJ whole genome shotgun (WGS) entry which is preliminary data.</text>
</comment>
<dbReference type="GO" id="GO:0006574">
    <property type="term" value="P:L-valine catabolic process"/>
    <property type="evidence" value="ECO:0007669"/>
    <property type="project" value="TreeGrafter"/>
</dbReference>
<proteinExistence type="inferred from homology"/>
<reference evidence="2 3" key="1">
    <citation type="journal article" date="2018" name="BMC Genomics">
        <title>Comparative genome analyses reveal sequence features reflecting distinct modes of host-adaptation between dicot and monocot powdery mildew.</title>
        <authorList>
            <person name="Wu Y."/>
            <person name="Ma X."/>
            <person name="Pan Z."/>
            <person name="Kale S.D."/>
            <person name="Song Y."/>
            <person name="King H."/>
            <person name="Zhang Q."/>
            <person name="Presley C."/>
            <person name="Deng X."/>
            <person name="Wei C.I."/>
            <person name="Xiao S."/>
        </authorList>
    </citation>
    <scope>NUCLEOTIDE SEQUENCE [LARGE SCALE GENOMIC DNA]</scope>
    <source>
        <strain evidence="2">UMSG2</strain>
    </source>
</reference>
<dbReference type="PANTHER" id="PTHR43866">
    <property type="entry name" value="MALONATE-SEMIALDEHYDE DEHYDROGENASE"/>
    <property type="match status" value="1"/>
</dbReference>
<dbReference type="GO" id="GO:0004491">
    <property type="term" value="F:methylmalonate-semialdehyde dehydrogenase (acylating, NAD) activity"/>
    <property type="evidence" value="ECO:0007669"/>
    <property type="project" value="InterPro"/>
</dbReference>
<dbReference type="EMBL" id="MCFK01003138">
    <property type="protein sequence ID" value="RKF62703.1"/>
    <property type="molecule type" value="Genomic_DNA"/>
</dbReference>
<dbReference type="OrthoDB" id="5151057at2759"/>
<evidence type="ECO:0000313" key="3">
    <source>
        <dbReference type="Proteomes" id="UP000286134"/>
    </source>
</evidence>
<evidence type="ECO:0000313" key="2">
    <source>
        <dbReference type="EMBL" id="RKF62703.1"/>
    </source>
</evidence>
<dbReference type="AlphaFoldDB" id="A0A420HZ64"/>
<dbReference type="InterPro" id="IPR010061">
    <property type="entry name" value="MeMal-semiAld_DH"/>
</dbReference>
<sequence>MCTLATSLEIAYQSLEEARDAVNTLALAEGYALTVMHNRTVGNKRYGSIKAVILHCSKGRRTKKREQEPAQKRRGMCASTSTRCPFKASIRKQGNCWKVQVEDGEHNHGAIAHKSTHPQGRAFTDDQRATVLTLVLAGVTSARILTTLRQDSGVIITL</sequence>
<keyword evidence="3" id="KW-1185">Reference proteome</keyword>
<organism evidence="2 3">
    <name type="scientific">Erysiphe neolycopersici</name>
    <dbReference type="NCBI Taxonomy" id="212602"/>
    <lineage>
        <taxon>Eukaryota</taxon>
        <taxon>Fungi</taxon>
        <taxon>Dikarya</taxon>
        <taxon>Ascomycota</taxon>
        <taxon>Pezizomycotina</taxon>
        <taxon>Leotiomycetes</taxon>
        <taxon>Erysiphales</taxon>
        <taxon>Erysiphaceae</taxon>
        <taxon>Erysiphe</taxon>
    </lineage>
</organism>
<comment type="similarity">
    <text evidence="1">Belongs to the aldehyde dehydrogenase family.</text>
</comment>
<dbReference type="Proteomes" id="UP000286134">
    <property type="component" value="Unassembled WGS sequence"/>
</dbReference>
<evidence type="ECO:0008006" key="4">
    <source>
        <dbReference type="Google" id="ProtNLM"/>
    </source>
</evidence>
<name>A0A420HZ64_9PEZI</name>
<accession>A0A420HZ64</accession>
<evidence type="ECO:0000256" key="1">
    <source>
        <dbReference type="ARBA" id="ARBA00009986"/>
    </source>
</evidence>
<dbReference type="GO" id="GO:0006210">
    <property type="term" value="P:thymine catabolic process"/>
    <property type="evidence" value="ECO:0007669"/>
    <property type="project" value="TreeGrafter"/>
</dbReference>
<protein>
    <recommendedName>
        <fullName evidence="4">FAR1 domain-containing protein</fullName>
    </recommendedName>
</protein>
<dbReference type="PANTHER" id="PTHR43866:SF3">
    <property type="entry name" value="METHYLMALONATE-SEMIALDEHYDE DEHYDROGENASE [ACYLATING], MITOCHONDRIAL"/>
    <property type="match status" value="1"/>
</dbReference>